<reference evidence="1 2" key="1">
    <citation type="submission" date="2018-12" db="EMBL/GenBank/DDBJ databases">
        <authorList>
            <consortium name="Pathogen Informatics"/>
        </authorList>
    </citation>
    <scope>NUCLEOTIDE SEQUENCE [LARGE SCALE GENOMIC DNA]</scope>
    <source>
        <strain evidence="1 2">NCTC13354</strain>
    </source>
</reference>
<gene>
    <name evidence="1" type="ORF">NCTC13354_00739</name>
</gene>
<evidence type="ECO:0000313" key="2">
    <source>
        <dbReference type="Proteomes" id="UP000269542"/>
    </source>
</evidence>
<sequence>MKNWKLFSNMKVTRNALMNAARAHEHVVQAELLGNR</sequence>
<dbReference type="AlphaFoldDB" id="A0A448PDN8"/>
<dbReference type="EMBL" id="LR134476">
    <property type="protein sequence ID" value="VEI13039.1"/>
    <property type="molecule type" value="Genomic_DNA"/>
</dbReference>
<dbReference type="KEGG" id="tbw:NCTC13354_00739"/>
<keyword evidence="2" id="KW-1185">Reference proteome</keyword>
<name>A0A448PDN8_9ACTO</name>
<organism evidence="1 2">
    <name type="scientific">Trueperella bialowiezensis</name>
    <dbReference type="NCBI Taxonomy" id="312285"/>
    <lineage>
        <taxon>Bacteria</taxon>
        <taxon>Bacillati</taxon>
        <taxon>Actinomycetota</taxon>
        <taxon>Actinomycetes</taxon>
        <taxon>Actinomycetales</taxon>
        <taxon>Actinomycetaceae</taxon>
        <taxon>Trueperella</taxon>
    </lineage>
</organism>
<dbReference type="Proteomes" id="UP000269542">
    <property type="component" value="Chromosome"/>
</dbReference>
<accession>A0A448PDN8</accession>
<proteinExistence type="predicted"/>
<evidence type="ECO:0000313" key="1">
    <source>
        <dbReference type="EMBL" id="VEI13039.1"/>
    </source>
</evidence>
<protein>
    <submittedName>
        <fullName evidence="1">Uncharacterized protein</fullName>
    </submittedName>
</protein>